<evidence type="ECO:0000313" key="4">
    <source>
        <dbReference type="Proteomes" id="UP001596023"/>
    </source>
</evidence>
<dbReference type="SUPFAM" id="SSF48452">
    <property type="entry name" value="TPR-like"/>
    <property type="match status" value="1"/>
</dbReference>
<dbReference type="PROSITE" id="PS50005">
    <property type="entry name" value="TPR"/>
    <property type="match status" value="2"/>
</dbReference>
<proteinExistence type="predicted"/>
<feature type="chain" id="PRO_5046910497" description="Tetratricopeptide repeat protein" evidence="2">
    <location>
        <begin position="21"/>
        <end position="433"/>
    </location>
</feature>
<feature type="repeat" description="TPR" evidence="1">
    <location>
        <begin position="325"/>
        <end position="358"/>
    </location>
</feature>
<dbReference type="PROSITE" id="PS51257">
    <property type="entry name" value="PROKAR_LIPOPROTEIN"/>
    <property type="match status" value="1"/>
</dbReference>
<evidence type="ECO:0000256" key="2">
    <source>
        <dbReference type="SAM" id="SignalP"/>
    </source>
</evidence>
<dbReference type="InterPro" id="IPR011990">
    <property type="entry name" value="TPR-like_helical_dom_sf"/>
</dbReference>
<keyword evidence="4" id="KW-1185">Reference proteome</keyword>
<name>A0ABV9L0I5_9BACT</name>
<dbReference type="Gene3D" id="1.25.40.10">
    <property type="entry name" value="Tetratricopeptide repeat domain"/>
    <property type="match status" value="3"/>
</dbReference>
<keyword evidence="2" id="KW-0732">Signal</keyword>
<dbReference type="InterPro" id="IPR019734">
    <property type="entry name" value="TPR_rpt"/>
</dbReference>
<gene>
    <name evidence="3" type="ORF">ACFO6W_19695</name>
</gene>
<organism evidence="3 4">
    <name type="scientific">Dysgonomonas termitidis</name>
    <dbReference type="NCBI Taxonomy" id="1516126"/>
    <lineage>
        <taxon>Bacteria</taxon>
        <taxon>Pseudomonadati</taxon>
        <taxon>Bacteroidota</taxon>
        <taxon>Bacteroidia</taxon>
        <taxon>Bacteroidales</taxon>
        <taxon>Dysgonomonadaceae</taxon>
        <taxon>Dysgonomonas</taxon>
    </lineage>
</organism>
<dbReference type="SMART" id="SM00028">
    <property type="entry name" value="TPR"/>
    <property type="match status" value="5"/>
</dbReference>
<reference evidence="4" key="1">
    <citation type="journal article" date="2019" name="Int. J. Syst. Evol. Microbiol.">
        <title>The Global Catalogue of Microorganisms (GCM) 10K type strain sequencing project: providing services to taxonomists for standard genome sequencing and annotation.</title>
        <authorList>
            <consortium name="The Broad Institute Genomics Platform"/>
            <consortium name="The Broad Institute Genome Sequencing Center for Infectious Disease"/>
            <person name="Wu L."/>
            <person name="Ma J."/>
        </authorList>
    </citation>
    <scope>NUCLEOTIDE SEQUENCE [LARGE SCALE GENOMIC DNA]</scope>
    <source>
        <strain evidence="4">CCUG 66188</strain>
    </source>
</reference>
<feature type="repeat" description="TPR" evidence="1">
    <location>
        <begin position="151"/>
        <end position="184"/>
    </location>
</feature>
<comment type="caution">
    <text evidence="3">The sequence shown here is derived from an EMBL/GenBank/DDBJ whole genome shotgun (WGS) entry which is preliminary data.</text>
</comment>
<evidence type="ECO:0008006" key="5">
    <source>
        <dbReference type="Google" id="ProtNLM"/>
    </source>
</evidence>
<evidence type="ECO:0000313" key="3">
    <source>
        <dbReference type="EMBL" id="MFC4675915.1"/>
    </source>
</evidence>
<dbReference type="EMBL" id="JBHSGN010000120">
    <property type="protein sequence ID" value="MFC4675915.1"/>
    <property type="molecule type" value="Genomic_DNA"/>
</dbReference>
<sequence length="433" mass="50479">MKKLRTILCYLLFCSCYLFSQDNPNLLSGYLRSFQYQKALDYIETQEQTRDLLIRKALCYKALGDYQRSLEILYPLSKEYTADLQIITEMAVCYEALSQRQASIDCYDGLIRLDSANVYFKMQKADLLYQQGKYKESLDLFRHISKDHMMTNALKRVGQCFEKMNIADSAMIYFKEAWEVNPKDGFSAASLVNLCLKNRRSLEAVTYSDVYMEMDTTDQQMNLLNALSYYSIDDYETAIAKFEKCYEKGDSSLIVNRSLGLAYYSLNDSYNAQPFLERAYEQDTTNNNVLYCLAVTCNDMGEHKKAIPHFLRLLGRTIPPDLTLYLYYRNLGSAYDKGSHYKEAVDSYTKALAYGGENQQMNLYYMIGNIAENYLEDKLKALEYFKLYKASLDNYLSKLRVKEGVEPKEIEETEFKVKHLDFHISKLEKEMVR</sequence>
<dbReference type="Pfam" id="PF13176">
    <property type="entry name" value="TPR_7"/>
    <property type="match status" value="1"/>
</dbReference>
<dbReference type="Proteomes" id="UP001596023">
    <property type="component" value="Unassembled WGS sequence"/>
</dbReference>
<protein>
    <recommendedName>
        <fullName evidence="5">Tetratricopeptide repeat protein</fullName>
    </recommendedName>
</protein>
<feature type="signal peptide" evidence="2">
    <location>
        <begin position="1"/>
        <end position="20"/>
    </location>
</feature>
<dbReference type="PANTHER" id="PTHR12558">
    <property type="entry name" value="CELL DIVISION CYCLE 16,23,27"/>
    <property type="match status" value="1"/>
</dbReference>
<dbReference type="PANTHER" id="PTHR12558:SF13">
    <property type="entry name" value="CELL DIVISION CYCLE PROTEIN 27 HOMOLOG"/>
    <property type="match status" value="1"/>
</dbReference>
<dbReference type="RefSeq" id="WP_379999609.1">
    <property type="nucleotide sequence ID" value="NZ_JBHSGN010000120.1"/>
</dbReference>
<keyword evidence="1" id="KW-0802">TPR repeat</keyword>
<evidence type="ECO:0000256" key="1">
    <source>
        <dbReference type="PROSITE-ProRule" id="PRU00339"/>
    </source>
</evidence>
<accession>A0ABV9L0I5</accession>